<accession>A0A2N0QQ46</accession>
<organism evidence="1 2">
    <name type="scientific">Rhizophagus irregularis</name>
    <dbReference type="NCBI Taxonomy" id="588596"/>
    <lineage>
        <taxon>Eukaryota</taxon>
        <taxon>Fungi</taxon>
        <taxon>Fungi incertae sedis</taxon>
        <taxon>Mucoromycota</taxon>
        <taxon>Glomeromycotina</taxon>
        <taxon>Glomeromycetes</taxon>
        <taxon>Glomerales</taxon>
        <taxon>Glomeraceae</taxon>
        <taxon>Rhizophagus</taxon>
    </lineage>
</organism>
<sequence length="115" mass="13797">MPSRYPEILVFVLNPLQKAILFLEFSSATLLANCYLNLTQLGAVLKNLPQSFYYNFHNYYYDVMNKRFEEFNNDKYLFCFYLHPLFQDVPLKSDIYARLTKTTLFISQNLEFDFE</sequence>
<dbReference type="Proteomes" id="UP000232688">
    <property type="component" value="Unassembled WGS sequence"/>
</dbReference>
<reference evidence="1 2" key="1">
    <citation type="submission" date="2017-10" db="EMBL/GenBank/DDBJ databases">
        <title>Extensive intraspecific genome diversity in a model arbuscular mycorrhizal fungus.</title>
        <authorList>
            <person name="Chen E.C.H."/>
            <person name="Morin E."/>
            <person name="Baudet D."/>
            <person name="Noel J."/>
            <person name="Ndikumana S."/>
            <person name="Charron P."/>
            <person name="St-Onge C."/>
            <person name="Giorgi J."/>
            <person name="Grigoriev I.V."/>
            <person name="Roux C."/>
            <person name="Martin F.M."/>
            <person name="Corradi N."/>
        </authorList>
    </citation>
    <scope>NUCLEOTIDE SEQUENCE [LARGE SCALE GENOMIC DNA]</scope>
    <source>
        <strain evidence="1 2">A1</strain>
    </source>
</reference>
<dbReference type="AlphaFoldDB" id="A0A2N0QQ46"/>
<reference evidence="1 2" key="2">
    <citation type="submission" date="2017-10" db="EMBL/GenBank/DDBJ databases">
        <title>Genome analyses suggest a sexual origin of heterokaryosis in a supposedly ancient asexual fungus.</title>
        <authorList>
            <person name="Corradi N."/>
            <person name="Sedzielewska K."/>
            <person name="Noel J."/>
            <person name="Charron P."/>
            <person name="Farinelli L."/>
            <person name="Marton T."/>
            <person name="Kruger M."/>
            <person name="Pelin A."/>
            <person name="Brachmann A."/>
            <person name="Corradi N."/>
        </authorList>
    </citation>
    <scope>NUCLEOTIDE SEQUENCE [LARGE SCALE GENOMIC DNA]</scope>
    <source>
        <strain evidence="1 2">A1</strain>
    </source>
</reference>
<protein>
    <submittedName>
        <fullName evidence="1">Uncharacterized protein</fullName>
    </submittedName>
</protein>
<evidence type="ECO:0000313" key="2">
    <source>
        <dbReference type="Proteomes" id="UP000232688"/>
    </source>
</evidence>
<proteinExistence type="predicted"/>
<dbReference type="VEuPathDB" id="FungiDB:RhiirFUN_019508"/>
<dbReference type="VEuPathDB" id="FungiDB:RhiirA1_479837"/>
<name>A0A2N0QQ46_9GLOM</name>
<comment type="caution">
    <text evidence="1">The sequence shown here is derived from an EMBL/GenBank/DDBJ whole genome shotgun (WGS) entry which is preliminary data.</text>
</comment>
<evidence type="ECO:0000313" key="1">
    <source>
        <dbReference type="EMBL" id="PKC53176.1"/>
    </source>
</evidence>
<dbReference type="EMBL" id="LLXH01004565">
    <property type="protein sequence ID" value="PKC53176.1"/>
    <property type="molecule type" value="Genomic_DNA"/>
</dbReference>
<gene>
    <name evidence="1" type="ORF">RhiirA1_479837</name>
</gene>